<evidence type="ECO:0000313" key="1">
    <source>
        <dbReference type="EMBL" id="GAA3918991.1"/>
    </source>
</evidence>
<name>A0ABP7MCB9_9GAMM</name>
<proteinExistence type="predicted"/>
<keyword evidence="2" id="KW-1185">Reference proteome</keyword>
<evidence type="ECO:0000313" key="2">
    <source>
        <dbReference type="Proteomes" id="UP001501565"/>
    </source>
</evidence>
<reference evidence="2" key="1">
    <citation type="journal article" date="2019" name="Int. J. Syst. Evol. Microbiol.">
        <title>The Global Catalogue of Microorganisms (GCM) 10K type strain sequencing project: providing services to taxonomists for standard genome sequencing and annotation.</title>
        <authorList>
            <consortium name="The Broad Institute Genomics Platform"/>
            <consortium name="The Broad Institute Genome Sequencing Center for Infectious Disease"/>
            <person name="Wu L."/>
            <person name="Ma J."/>
        </authorList>
    </citation>
    <scope>NUCLEOTIDE SEQUENCE [LARGE SCALE GENOMIC DNA]</scope>
    <source>
        <strain evidence="2">JCM 17551</strain>
    </source>
</reference>
<sequence>MKTIPFDLADLQSARSGNVPEGKKLTDEEIKKLQLTSSESQTVEHNVALPPSITVDIASTPIINEPNNFKAIEGLVRYSPQGDAEFLNRNEYLASELDTQTTNRQFLPSLFLSYITELDLSEGSYFDGSRSYAGFAQMDEAGKTASPSYQSLRSGANVEASFSLEIETKDGDKVTININKENGIAAVKDSGFLSVNGTSFSFEFEGELDEEELEAIQNLAVDFSDSAGAFFNGRGMAELNGLQGFDRDELVGFDLELKNSHTSSKAEFHFEIDQFNGNQTLEATQNGLTYDFTVDTNNELVSGSLEENAQFQSYLDIIDKTAKSYKMFGVSPDDVASFFTDGFSSALNIGLRNEDDEKDTSTTLNPNQTSVAKSVLSGLPDFEANFFGTRDIAPNPQNPQEKSFMSLEIDQETKIREGLTRDGKYTEVEQTSTYDMDIRQHKPLNGLNQVDFKNGNYKYETLKEEGSLIRSINMDGQGAINSAIVNQSQSKEETTKEYENGKLTNKEAIKEQITDTLITSDLGTLQQDKLDRQLGLYKVIDELLDE</sequence>
<dbReference type="RefSeq" id="WP_344796668.1">
    <property type="nucleotide sequence ID" value="NZ_BAABBN010000004.1"/>
</dbReference>
<protein>
    <submittedName>
        <fullName evidence="1">Uncharacterized protein</fullName>
    </submittedName>
</protein>
<dbReference type="Proteomes" id="UP001501565">
    <property type="component" value="Unassembled WGS sequence"/>
</dbReference>
<dbReference type="EMBL" id="BAABBN010000004">
    <property type="protein sequence ID" value="GAA3918991.1"/>
    <property type="molecule type" value="Genomic_DNA"/>
</dbReference>
<organism evidence="1 2">
    <name type="scientific">Litoribacillus peritrichatus</name>
    <dbReference type="NCBI Taxonomy" id="718191"/>
    <lineage>
        <taxon>Bacteria</taxon>
        <taxon>Pseudomonadati</taxon>
        <taxon>Pseudomonadota</taxon>
        <taxon>Gammaproteobacteria</taxon>
        <taxon>Oceanospirillales</taxon>
        <taxon>Oceanospirillaceae</taxon>
        <taxon>Litoribacillus</taxon>
    </lineage>
</organism>
<comment type="caution">
    <text evidence="1">The sequence shown here is derived from an EMBL/GenBank/DDBJ whole genome shotgun (WGS) entry which is preliminary data.</text>
</comment>
<accession>A0ABP7MCB9</accession>
<gene>
    <name evidence="1" type="ORF">GCM10022277_12900</name>
</gene>